<name>A0ABT1WXY2_9PROT</name>
<protein>
    <submittedName>
        <fullName evidence="2">LuxR C-terminal-related transcriptional regulator</fullName>
    </submittedName>
</protein>
<dbReference type="PROSITE" id="PS50043">
    <property type="entry name" value="HTH_LUXR_2"/>
    <property type="match status" value="1"/>
</dbReference>
<gene>
    <name evidence="2" type="ORF">NRP21_01380</name>
</gene>
<dbReference type="Pfam" id="PF00196">
    <property type="entry name" value="GerE"/>
    <property type="match status" value="1"/>
</dbReference>
<dbReference type="InterPro" id="IPR000792">
    <property type="entry name" value="Tscrpt_reg_LuxR_C"/>
</dbReference>
<dbReference type="Gene3D" id="1.10.10.10">
    <property type="entry name" value="Winged helix-like DNA-binding domain superfamily/Winged helix DNA-binding domain"/>
    <property type="match status" value="1"/>
</dbReference>
<organism evidence="2 3">
    <name type="scientific">Roseomonas populi</name>
    <dbReference type="NCBI Taxonomy" id="3121582"/>
    <lineage>
        <taxon>Bacteria</taxon>
        <taxon>Pseudomonadati</taxon>
        <taxon>Pseudomonadota</taxon>
        <taxon>Alphaproteobacteria</taxon>
        <taxon>Acetobacterales</taxon>
        <taxon>Roseomonadaceae</taxon>
        <taxon>Roseomonas</taxon>
    </lineage>
</organism>
<evidence type="ECO:0000313" key="2">
    <source>
        <dbReference type="EMBL" id="MCR0980697.1"/>
    </source>
</evidence>
<dbReference type="RefSeq" id="WP_257714371.1">
    <property type="nucleotide sequence ID" value="NZ_JANJOU010000001.1"/>
</dbReference>
<accession>A0ABT1WXY2</accession>
<dbReference type="SUPFAM" id="SSF46894">
    <property type="entry name" value="C-terminal effector domain of the bipartite response regulators"/>
    <property type="match status" value="1"/>
</dbReference>
<sequence>MESDLERVLGLVYEAALHHERWPDALDAISEFLGGEGGSLGVDHRHTQIAVSTGLGEEILSGYDPHWHRVNPLWPGVLAARTGAVAVDRHALDWSTYRRSEFYNDFVRARGGDGCLLVKALETEAVTAVVTIHRGRGRGDRAFGEEEAGRAALLAPHLMRAMEMSGRLGALHQAETLAAETLEHLPQAAFIVDAASRIIIANRRAEDLLRQADGLSHSPDGLRAARPAETAELRRQIAAAAAPDGASTLGRRATLLLERPSGRQALAALVGPFRSSTGWSLVLGIPAAAMVLVNDPETATLPAAEHLRRHFRLTPAEAALALAVAQGEGIPAVAEALNISPNTARTHLQHVYDKTGTHRQAELVRLLLTTFNGYHDHPG</sequence>
<comment type="caution">
    <text evidence="2">The sequence shown here is derived from an EMBL/GenBank/DDBJ whole genome shotgun (WGS) entry which is preliminary data.</text>
</comment>
<keyword evidence="3" id="KW-1185">Reference proteome</keyword>
<dbReference type="EMBL" id="JANJOU010000001">
    <property type="protein sequence ID" value="MCR0980697.1"/>
    <property type="molecule type" value="Genomic_DNA"/>
</dbReference>
<reference evidence="2 3" key="1">
    <citation type="submission" date="2022-06" db="EMBL/GenBank/DDBJ databases">
        <title>Roseomonas CN29.</title>
        <authorList>
            <person name="Cheng Y."/>
            <person name="He X."/>
        </authorList>
    </citation>
    <scope>NUCLEOTIDE SEQUENCE [LARGE SCALE GENOMIC DNA]</scope>
    <source>
        <strain evidence="2 3">CN29</strain>
    </source>
</reference>
<dbReference type="SUPFAM" id="SSF55785">
    <property type="entry name" value="PYP-like sensor domain (PAS domain)"/>
    <property type="match status" value="1"/>
</dbReference>
<dbReference type="SMART" id="SM00421">
    <property type="entry name" value="HTH_LUXR"/>
    <property type="match status" value="1"/>
</dbReference>
<evidence type="ECO:0000313" key="3">
    <source>
        <dbReference type="Proteomes" id="UP001524642"/>
    </source>
</evidence>
<dbReference type="InterPro" id="IPR016032">
    <property type="entry name" value="Sig_transdc_resp-reg_C-effctor"/>
</dbReference>
<proteinExistence type="predicted"/>
<evidence type="ECO:0000259" key="1">
    <source>
        <dbReference type="PROSITE" id="PS50043"/>
    </source>
</evidence>
<dbReference type="InterPro" id="IPR036388">
    <property type="entry name" value="WH-like_DNA-bd_sf"/>
</dbReference>
<feature type="domain" description="HTH luxR-type" evidence="1">
    <location>
        <begin position="306"/>
        <end position="371"/>
    </location>
</feature>
<dbReference type="InterPro" id="IPR035965">
    <property type="entry name" value="PAS-like_dom_sf"/>
</dbReference>
<dbReference type="Proteomes" id="UP001524642">
    <property type="component" value="Unassembled WGS sequence"/>
</dbReference>